<dbReference type="PANTHER" id="PTHR43350:SF2">
    <property type="entry name" value="GROES-LIKE ZINC-BINDING ALCOHOL DEHYDROGENASE FAMILY PROTEIN"/>
    <property type="match status" value="1"/>
</dbReference>
<evidence type="ECO:0000256" key="5">
    <source>
        <dbReference type="ARBA" id="ARBA00023002"/>
    </source>
</evidence>
<keyword evidence="4 6" id="KW-0862">Zinc</keyword>
<dbReference type="InterPro" id="IPR013149">
    <property type="entry name" value="ADH-like_C"/>
</dbReference>
<keyword evidence="3 6" id="KW-0479">Metal-binding</keyword>
<keyword evidence="5" id="KW-0560">Oxidoreductase</keyword>
<protein>
    <submittedName>
        <fullName evidence="8">Zinc-binding dehydrogenase</fullName>
    </submittedName>
</protein>
<gene>
    <name evidence="8" type="ORF">GEV02_03080</name>
</gene>
<accession>A0A6A7MVQ9</accession>
<organism evidence="8 9">
    <name type="scientific">Rugamonas aquatica</name>
    <dbReference type="NCBI Taxonomy" id="2743357"/>
    <lineage>
        <taxon>Bacteria</taxon>
        <taxon>Pseudomonadati</taxon>
        <taxon>Pseudomonadota</taxon>
        <taxon>Betaproteobacteria</taxon>
        <taxon>Burkholderiales</taxon>
        <taxon>Oxalobacteraceae</taxon>
        <taxon>Telluria group</taxon>
        <taxon>Rugamonas</taxon>
    </lineage>
</organism>
<dbReference type="InterPro" id="IPR013154">
    <property type="entry name" value="ADH-like_N"/>
</dbReference>
<dbReference type="InterPro" id="IPR011032">
    <property type="entry name" value="GroES-like_sf"/>
</dbReference>
<dbReference type="Proteomes" id="UP000440498">
    <property type="component" value="Unassembled WGS sequence"/>
</dbReference>
<dbReference type="Gene3D" id="3.90.180.10">
    <property type="entry name" value="Medium-chain alcohol dehydrogenases, catalytic domain"/>
    <property type="match status" value="1"/>
</dbReference>
<dbReference type="GO" id="GO:0016616">
    <property type="term" value="F:oxidoreductase activity, acting on the CH-OH group of donors, NAD or NADP as acceptor"/>
    <property type="evidence" value="ECO:0007669"/>
    <property type="project" value="UniProtKB-ARBA"/>
</dbReference>
<dbReference type="FunFam" id="3.40.50.720:FF:000003">
    <property type="entry name" value="S-(hydroxymethyl)glutathione dehydrogenase"/>
    <property type="match status" value="1"/>
</dbReference>
<dbReference type="EMBL" id="WHUG01000001">
    <property type="protein sequence ID" value="MQA37123.1"/>
    <property type="molecule type" value="Genomic_DNA"/>
</dbReference>
<evidence type="ECO:0000256" key="3">
    <source>
        <dbReference type="ARBA" id="ARBA00022723"/>
    </source>
</evidence>
<evidence type="ECO:0000256" key="6">
    <source>
        <dbReference type="RuleBase" id="RU361277"/>
    </source>
</evidence>
<comment type="similarity">
    <text evidence="2 6">Belongs to the zinc-containing alcohol dehydrogenase family.</text>
</comment>
<evidence type="ECO:0000259" key="7">
    <source>
        <dbReference type="SMART" id="SM00829"/>
    </source>
</evidence>
<dbReference type="AlphaFoldDB" id="A0A6A7MVQ9"/>
<evidence type="ECO:0000256" key="4">
    <source>
        <dbReference type="ARBA" id="ARBA00022833"/>
    </source>
</evidence>
<comment type="caution">
    <text evidence="8">The sequence shown here is derived from an EMBL/GenBank/DDBJ whole genome shotgun (WGS) entry which is preliminary data.</text>
</comment>
<evidence type="ECO:0000313" key="9">
    <source>
        <dbReference type="Proteomes" id="UP000440498"/>
    </source>
</evidence>
<dbReference type="SUPFAM" id="SSF50129">
    <property type="entry name" value="GroES-like"/>
    <property type="match status" value="1"/>
</dbReference>
<dbReference type="Pfam" id="PF08240">
    <property type="entry name" value="ADH_N"/>
    <property type="match status" value="1"/>
</dbReference>
<dbReference type="RefSeq" id="WP_152836452.1">
    <property type="nucleotide sequence ID" value="NZ_WHUG01000001.1"/>
</dbReference>
<feature type="domain" description="Enoyl reductase (ER)" evidence="7">
    <location>
        <begin position="10"/>
        <end position="364"/>
    </location>
</feature>
<dbReference type="PROSITE" id="PS00059">
    <property type="entry name" value="ADH_ZINC"/>
    <property type="match status" value="1"/>
</dbReference>
<evidence type="ECO:0000313" key="8">
    <source>
        <dbReference type="EMBL" id="MQA37123.1"/>
    </source>
</evidence>
<dbReference type="GO" id="GO:0008270">
    <property type="term" value="F:zinc ion binding"/>
    <property type="evidence" value="ECO:0007669"/>
    <property type="project" value="InterPro"/>
</dbReference>
<dbReference type="PANTHER" id="PTHR43350">
    <property type="entry name" value="NAD-DEPENDENT ALCOHOL DEHYDROGENASE"/>
    <property type="match status" value="1"/>
</dbReference>
<dbReference type="SUPFAM" id="SSF51735">
    <property type="entry name" value="NAD(P)-binding Rossmann-fold domains"/>
    <property type="match status" value="1"/>
</dbReference>
<evidence type="ECO:0000256" key="2">
    <source>
        <dbReference type="ARBA" id="ARBA00008072"/>
    </source>
</evidence>
<dbReference type="InterPro" id="IPR036291">
    <property type="entry name" value="NAD(P)-bd_dom_sf"/>
</dbReference>
<dbReference type="Pfam" id="PF00107">
    <property type="entry name" value="ADH_zinc_N"/>
    <property type="match status" value="1"/>
</dbReference>
<reference evidence="8 9" key="1">
    <citation type="submission" date="2019-10" db="EMBL/GenBank/DDBJ databases">
        <title>Two novel species isolated from a subtropical stream in China.</title>
        <authorList>
            <person name="Lu H."/>
        </authorList>
    </citation>
    <scope>NUCLEOTIDE SEQUENCE [LARGE SCALE GENOMIC DNA]</scope>
    <source>
        <strain evidence="8 9">FT29W</strain>
    </source>
</reference>
<proteinExistence type="inferred from homology"/>
<keyword evidence="9" id="KW-1185">Reference proteome</keyword>
<name>A0A6A7MVQ9_9BURK</name>
<comment type="cofactor">
    <cofactor evidence="1 6">
        <name>Zn(2+)</name>
        <dbReference type="ChEBI" id="CHEBI:29105"/>
    </cofactor>
</comment>
<dbReference type="SMART" id="SM00829">
    <property type="entry name" value="PKS_ER"/>
    <property type="match status" value="1"/>
</dbReference>
<dbReference type="Gene3D" id="3.40.50.720">
    <property type="entry name" value="NAD(P)-binding Rossmann-like Domain"/>
    <property type="match status" value="1"/>
</dbReference>
<dbReference type="InterPro" id="IPR002328">
    <property type="entry name" value="ADH_Zn_CS"/>
</dbReference>
<dbReference type="CDD" id="cd08278">
    <property type="entry name" value="benzyl_alcohol_DH"/>
    <property type="match status" value="1"/>
</dbReference>
<sequence>MKITAALARGAKQALAVTALELDEPRDDEVLVRVVASGICRTDIDVRDGYLPTPTPVVLGHEGSGVVVRAGRLVRQFAPGDHVVMSMGSCGVCPSCQVGLPAYCVQHVPLNFMGSRPDGSVCMHERGEHVHSHFFSQSSHASFTVAHQSSLVKVADDVDLRWLGPLACGVMTGAGGVINTLKPEAGTSIVIFGAGTVGLSALMASKIVGCSRRIVVDNKPERLALARELGATDTILAAAGVDVAAEVRSLTDGLGAHNAFESSGVKSVISTALTAIRERGTCVMTGVLPQGSVVEFDAWQLLRGRTVRGSVMGDCLPSQFIPRLVEFYRQGLLPLEKISRLYPLADINQAIEDGISGAVVKAIVVMPHPDATST</sequence>
<evidence type="ECO:0000256" key="1">
    <source>
        <dbReference type="ARBA" id="ARBA00001947"/>
    </source>
</evidence>
<dbReference type="InterPro" id="IPR020843">
    <property type="entry name" value="ER"/>
</dbReference>